<feature type="transmembrane region" description="Helical" evidence="1">
    <location>
        <begin position="9"/>
        <end position="29"/>
    </location>
</feature>
<evidence type="ECO:0000256" key="1">
    <source>
        <dbReference type="SAM" id="Phobius"/>
    </source>
</evidence>
<accession>A0ABT9U2U8</accession>
<keyword evidence="1" id="KW-0812">Transmembrane</keyword>
<proteinExistence type="predicted"/>
<dbReference type="Proteomes" id="UP001229346">
    <property type="component" value="Unassembled WGS sequence"/>
</dbReference>
<name>A0ABT9U2U8_PAEHA</name>
<organism evidence="2 3">
    <name type="scientific">Paenibacillus harenae</name>
    <dbReference type="NCBI Taxonomy" id="306543"/>
    <lineage>
        <taxon>Bacteria</taxon>
        <taxon>Bacillati</taxon>
        <taxon>Bacillota</taxon>
        <taxon>Bacilli</taxon>
        <taxon>Bacillales</taxon>
        <taxon>Paenibacillaceae</taxon>
        <taxon>Paenibacillus</taxon>
    </lineage>
</organism>
<sequence length="173" mass="19268">MAVSRTRKMLLIGIVAAVVCAVLLTWLLLQESRDEESLIHLNENLSAAGAQFAQTEQELIASFGEGEYVEGFGGHLRTYEANGIRIGFSGDQDNDLYGLVSSIAFWDPAYAVYSINIGDDRMAAIDTLLSQGYKHVTEGMYRNGEYIISLSGADTVELIQIWFDDKDLRDRQY</sequence>
<keyword evidence="3" id="KW-1185">Reference proteome</keyword>
<gene>
    <name evidence="2" type="ORF">J2T15_003405</name>
</gene>
<comment type="caution">
    <text evidence="2">The sequence shown here is derived from an EMBL/GenBank/DDBJ whole genome shotgun (WGS) entry which is preliminary data.</text>
</comment>
<evidence type="ECO:0000313" key="3">
    <source>
        <dbReference type="Proteomes" id="UP001229346"/>
    </source>
</evidence>
<keyword evidence="1" id="KW-0472">Membrane</keyword>
<keyword evidence="1" id="KW-1133">Transmembrane helix</keyword>
<protein>
    <recommendedName>
        <fullName evidence="4">DUF4309 domain-containing protein</fullName>
    </recommendedName>
</protein>
<reference evidence="2 3" key="1">
    <citation type="submission" date="2023-07" db="EMBL/GenBank/DDBJ databases">
        <title>Sorghum-associated microbial communities from plants grown in Nebraska, USA.</title>
        <authorList>
            <person name="Schachtman D."/>
        </authorList>
    </citation>
    <scope>NUCLEOTIDE SEQUENCE [LARGE SCALE GENOMIC DNA]</scope>
    <source>
        <strain evidence="2 3">CC482</strain>
    </source>
</reference>
<dbReference type="EMBL" id="JAUSSU010000006">
    <property type="protein sequence ID" value="MDQ0113962.1"/>
    <property type="molecule type" value="Genomic_DNA"/>
</dbReference>
<evidence type="ECO:0008006" key="4">
    <source>
        <dbReference type="Google" id="ProtNLM"/>
    </source>
</evidence>
<evidence type="ECO:0000313" key="2">
    <source>
        <dbReference type="EMBL" id="MDQ0113962.1"/>
    </source>
</evidence>
<dbReference type="RefSeq" id="WP_307205237.1">
    <property type="nucleotide sequence ID" value="NZ_JAUSSU010000006.1"/>
</dbReference>